<protein>
    <submittedName>
        <fullName evidence="2">Type II secretion pathway-like protein</fullName>
    </submittedName>
</protein>
<reference evidence="2 3" key="1">
    <citation type="journal article" date="2011" name="Front. Microbiol.">
        <title>Genomic signatures of strain selection and enhancement in Bacillus atrophaeus var. globigii, a historical biowarfare simulant.</title>
        <authorList>
            <person name="Gibbons H.S."/>
            <person name="Broomall S.M."/>
            <person name="McNew L.A."/>
            <person name="Daligault H."/>
            <person name="Chapman C."/>
            <person name="Bruce D."/>
            <person name="Karavis M."/>
            <person name="Krepps M."/>
            <person name="McGregor P.A."/>
            <person name="Hong C."/>
            <person name="Park K.H."/>
            <person name="Akmal A."/>
            <person name="Feldman A."/>
            <person name="Lin J.S."/>
            <person name="Chang W.E."/>
            <person name="Higgs B.W."/>
            <person name="Demirev P."/>
            <person name="Lindquist J."/>
            <person name="Liem A."/>
            <person name="Fochler E."/>
            <person name="Read T.D."/>
            <person name="Tapia R."/>
            <person name="Johnson S."/>
            <person name="Bishop-Lilly K.A."/>
            <person name="Detter C."/>
            <person name="Han C."/>
            <person name="Sozhamannan S."/>
            <person name="Rosenzweig C.N."/>
            <person name="Skowronski E.W."/>
        </authorList>
    </citation>
    <scope>NUCLEOTIDE SEQUENCE [LARGE SCALE GENOMIC DNA]</scope>
    <source>
        <strain evidence="2 3">TPS4-2</strain>
    </source>
</reference>
<comment type="caution">
    <text evidence="2">The sequence shown here is derived from an EMBL/GenBank/DDBJ whole genome shotgun (WGS) entry which is preliminary data.</text>
</comment>
<accession>A0A432YN37</accession>
<dbReference type="Proteomes" id="UP000288361">
    <property type="component" value="Unassembled WGS sequence"/>
</dbReference>
<dbReference type="RefSeq" id="WP_157980637.1">
    <property type="nucleotide sequence ID" value="NZ_JBHUMT010000016.1"/>
</dbReference>
<name>A0A432YN37_9GAMM</name>
<evidence type="ECO:0000313" key="3">
    <source>
        <dbReference type="Proteomes" id="UP000288361"/>
    </source>
</evidence>
<proteinExistence type="predicted"/>
<feature type="chain" id="PRO_5019426165" evidence="1">
    <location>
        <begin position="25"/>
        <end position="64"/>
    </location>
</feature>
<evidence type="ECO:0000313" key="2">
    <source>
        <dbReference type="EMBL" id="RUO62401.1"/>
    </source>
</evidence>
<sequence length="64" mass="7145">MKAKGFALILTLVTLISLSSTSLAALLFYAQMLEAQQAHQWQVLSEQLAADFNQQKVLYESSQQ</sequence>
<keyword evidence="1" id="KW-0732">Signal</keyword>
<evidence type="ECO:0000256" key="1">
    <source>
        <dbReference type="SAM" id="SignalP"/>
    </source>
</evidence>
<feature type="signal peptide" evidence="1">
    <location>
        <begin position="1"/>
        <end position="24"/>
    </location>
</feature>
<dbReference type="EMBL" id="PIQA01000012">
    <property type="protein sequence ID" value="RUO62401.1"/>
    <property type="molecule type" value="Genomic_DNA"/>
</dbReference>
<gene>
    <name evidence="2" type="ORF">CWI73_10230</name>
</gene>
<dbReference type="AlphaFoldDB" id="A0A432YN37"/>
<organism evidence="2 3">
    <name type="scientific">Idiomarina piscisalsi</name>
    <dbReference type="NCBI Taxonomy" id="1096243"/>
    <lineage>
        <taxon>Bacteria</taxon>
        <taxon>Pseudomonadati</taxon>
        <taxon>Pseudomonadota</taxon>
        <taxon>Gammaproteobacteria</taxon>
        <taxon>Alteromonadales</taxon>
        <taxon>Idiomarinaceae</taxon>
        <taxon>Idiomarina</taxon>
    </lineage>
</organism>